<gene>
    <name evidence="8" type="ORF">DBZ36_15300</name>
</gene>
<feature type="coiled-coil region" evidence="5">
    <location>
        <begin position="327"/>
        <end position="354"/>
    </location>
</feature>
<comment type="subcellular location">
    <subcellularLocation>
        <location evidence="1">Membrane</location>
    </subcellularLocation>
</comment>
<dbReference type="InterPro" id="IPR000014">
    <property type="entry name" value="PAS"/>
</dbReference>
<evidence type="ECO:0000259" key="6">
    <source>
        <dbReference type="PROSITE" id="PS50111"/>
    </source>
</evidence>
<dbReference type="GO" id="GO:0004888">
    <property type="term" value="F:transmembrane signaling receptor activity"/>
    <property type="evidence" value="ECO:0007669"/>
    <property type="project" value="InterPro"/>
</dbReference>
<dbReference type="InterPro" id="IPR035965">
    <property type="entry name" value="PAS-like_dom_sf"/>
</dbReference>
<dbReference type="Proteomes" id="UP000286482">
    <property type="component" value="Unassembled WGS sequence"/>
</dbReference>
<evidence type="ECO:0000256" key="2">
    <source>
        <dbReference type="ARBA" id="ARBA00023224"/>
    </source>
</evidence>
<keyword evidence="9" id="KW-1185">Reference proteome</keyword>
<dbReference type="CDD" id="cd00130">
    <property type="entry name" value="PAS"/>
    <property type="match status" value="1"/>
</dbReference>
<evidence type="ECO:0000256" key="5">
    <source>
        <dbReference type="SAM" id="Coils"/>
    </source>
</evidence>
<dbReference type="InterPro" id="IPR001610">
    <property type="entry name" value="PAC"/>
</dbReference>
<evidence type="ECO:0000256" key="1">
    <source>
        <dbReference type="ARBA" id="ARBA00004370"/>
    </source>
</evidence>
<sequence length="648" mass="72576">MRNNQPITSKQQRFRNKEDLVSITDPQGKIKFINKAFEDISGYSKEELIGQDHNIVRHPEMPAAAFEDLWSTIRSGLPWRGMVKNRCKNGDYYWVEAFVSPIVKKGKIVAYQSVRSEPSEQQEKAASELYAKMRSQPELKIPQSPWYERLSIKIVNRIFNIAIAVPLFFLLLSETTTTVKLAVSLALILQVIYWLYSHKQVFNKIELIRKYNLDLASGDFTQSIDIKGNREVFQALASTKMVQARFKAMFMQVGDSVKSMITTADQLSSTSYDVLHSMKTQNSHTTQIATGMNEMSVTVEGVRENVHLTAETTKFLKQTVEESDQVIASALEMMESFTQEMKATNDNINDLARESLQISSITTTISSIAEQTNLLALNAAIEAARAGEQGRGFAVVADEVRSLAARTQDATSEIQTMLEKLSTGISQSATTIEENNESANQVLEKVSLSREQFVEINKGVENINQMSIEIATASSQQSVVATEMATSIETISNHASSTEVEGENLQKSSIDINQSALDLQKQINELELSEATLLDFETAKQAHIAWKTRTRSYLNGDTSAITKQQACSHRDCALGQWYYGDGQKLFGDNSTFKSIEKPHAQLHKTVVDILQSVEDADEDRAESLYKSLEPLSQQIVQSLDKLEREVTR</sequence>
<evidence type="ECO:0000313" key="9">
    <source>
        <dbReference type="Proteomes" id="UP000286482"/>
    </source>
</evidence>
<dbReference type="PROSITE" id="PS50111">
    <property type="entry name" value="CHEMOTAXIS_TRANSDUC_2"/>
    <property type="match status" value="1"/>
</dbReference>
<dbReference type="Gene3D" id="3.30.450.20">
    <property type="entry name" value="PAS domain"/>
    <property type="match status" value="1"/>
</dbReference>
<dbReference type="Pfam" id="PF13682">
    <property type="entry name" value="CZB"/>
    <property type="match status" value="1"/>
</dbReference>
<dbReference type="GO" id="GO:0007165">
    <property type="term" value="P:signal transduction"/>
    <property type="evidence" value="ECO:0007669"/>
    <property type="project" value="UniProtKB-KW"/>
</dbReference>
<dbReference type="InterPro" id="IPR004089">
    <property type="entry name" value="MCPsignal_dom"/>
</dbReference>
<dbReference type="SMART" id="SM00091">
    <property type="entry name" value="PAS"/>
    <property type="match status" value="1"/>
</dbReference>
<dbReference type="InterPro" id="IPR025991">
    <property type="entry name" value="Chemoreceptor_zinc-bind_dom"/>
</dbReference>
<dbReference type="SMART" id="SM00283">
    <property type="entry name" value="MA"/>
    <property type="match status" value="1"/>
</dbReference>
<dbReference type="Gene3D" id="1.10.287.950">
    <property type="entry name" value="Methyl-accepting chemotaxis protein"/>
    <property type="match status" value="1"/>
</dbReference>
<comment type="similarity">
    <text evidence="3">Belongs to the methyl-accepting chemotaxis (MCP) protein family.</text>
</comment>
<dbReference type="CDD" id="cd11386">
    <property type="entry name" value="MCP_signal"/>
    <property type="match status" value="1"/>
</dbReference>
<dbReference type="AlphaFoldDB" id="A0A420E8S5"/>
<keyword evidence="5" id="KW-0175">Coiled coil</keyword>
<evidence type="ECO:0000256" key="4">
    <source>
        <dbReference type="PROSITE-ProRule" id="PRU00284"/>
    </source>
</evidence>
<name>A0A420E8S5_9ALTE</name>
<evidence type="ECO:0000313" key="8">
    <source>
        <dbReference type="EMBL" id="RKF15743.1"/>
    </source>
</evidence>
<dbReference type="FunFam" id="1.10.287.950:FF:000001">
    <property type="entry name" value="Methyl-accepting chemotaxis sensory transducer"/>
    <property type="match status" value="1"/>
</dbReference>
<dbReference type="SUPFAM" id="SSF55785">
    <property type="entry name" value="PYP-like sensor domain (PAS domain)"/>
    <property type="match status" value="1"/>
</dbReference>
<protein>
    <submittedName>
        <fullName evidence="8">PAS domain S-box protein</fullName>
    </submittedName>
</protein>
<dbReference type="GO" id="GO:0016020">
    <property type="term" value="C:membrane"/>
    <property type="evidence" value="ECO:0007669"/>
    <property type="project" value="UniProtKB-SubCell"/>
</dbReference>
<accession>A0A420E8S5</accession>
<feature type="domain" description="Methyl-accepting transducer" evidence="6">
    <location>
        <begin position="256"/>
        <end position="492"/>
    </location>
</feature>
<dbReference type="PANTHER" id="PTHR32089">
    <property type="entry name" value="METHYL-ACCEPTING CHEMOTAXIS PROTEIN MCPB"/>
    <property type="match status" value="1"/>
</dbReference>
<evidence type="ECO:0000256" key="3">
    <source>
        <dbReference type="ARBA" id="ARBA00029447"/>
    </source>
</evidence>
<feature type="domain" description="PAS" evidence="7">
    <location>
        <begin position="21"/>
        <end position="76"/>
    </location>
</feature>
<dbReference type="SMART" id="SM00086">
    <property type="entry name" value="PAC"/>
    <property type="match status" value="1"/>
</dbReference>
<keyword evidence="2 4" id="KW-0807">Transducer</keyword>
<dbReference type="InterPro" id="IPR004090">
    <property type="entry name" value="Chemotax_Me-accpt_rcpt"/>
</dbReference>
<reference evidence="8 9" key="1">
    <citation type="submission" date="2018-09" db="EMBL/GenBank/DDBJ databases">
        <authorList>
            <person name="Wang Z."/>
        </authorList>
    </citation>
    <scope>NUCLEOTIDE SEQUENCE [LARGE SCALE GENOMIC DNA]</scope>
    <source>
        <strain evidence="8 9">ALS 81</strain>
    </source>
</reference>
<evidence type="ECO:0000259" key="7">
    <source>
        <dbReference type="PROSITE" id="PS50112"/>
    </source>
</evidence>
<dbReference type="Pfam" id="PF00015">
    <property type="entry name" value="MCPsignal"/>
    <property type="match status" value="1"/>
</dbReference>
<dbReference type="Pfam" id="PF08447">
    <property type="entry name" value="PAS_3"/>
    <property type="match status" value="1"/>
</dbReference>
<dbReference type="SUPFAM" id="SSF58104">
    <property type="entry name" value="Methyl-accepting chemotaxis protein (MCP) signaling domain"/>
    <property type="match status" value="1"/>
</dbReference>
<organism evidence="8 9">
    <name type="scientific">Alginatibacterium sediminis</name>
    <dbReference type="NCBI Taxonomy" id="2164068"/>
    <lineage>
        <taxon>Bacteria</taxon>
        <taxon>Pseudomonadati</taxon>
        <taxon>Pseudomonadota</taxon>
        <taxon>Gammaproteobacteria</taxon>
        <taxon>Alteromonadales</taxon>
        <taxon>Alteromonadaceae</taxon>
        <taxon>Alginatibacterium</taxon>
    </lineage>
</organism>
<dbReference type="OrthoDB" id="5675566at2"/>
<proteinExistence type="inferred from homology"/>
<dbReference type="InterPro" id="IPR013655">
    <property type="entry name" value="PAS_fold_3"/>
</dbReference>
<dbReference type="EMBL" id="RAQO01000008">
    <property type="protein sequence ID" value="RKF15743.1"/>
    <property type="molecule type" value="Genomic_DNA"/>
</dbReference>
<dbReference type="PANTHER" id="PTHR32089:SF120">
    <property type="entry name" value="METHYL-ACCEPTING CHEMOTAXIS PROTEIN TLPQ"/>
    <property type="match status" value="1"/>
</dbReference>
<dbReference type="PRINTS" id="PR00260">
    <property type="entry name" value="CHEMTRNSDUCR"/>
</dbReference>
<dbReference type="GO" id="GO:0006935">
    <property type="term" value="P:chemotaxis"/>
    <property type="evidence" value="ECO:0007669"/>
    <property type="project" value="InterPro"/>
</dbReference>
<dbReference type="NCBIfam" id="TIGR00229">
    <property type="entry name" value="sensory_box"/>
    <property type="match status" value="1"/>
</dbReference>
<comment type="caution">
    <text evidence="8">The sequence shown here is derived from an EMBL/GenBank/DDBJ whole genome shotgun (WGS) entry which is preliminary data.</text>
</comment>
<dbReference type="PROSITE" id="PS50112">
    <property type="entry name" value="PAS"/>
    <property type="match status" value="1"/>
</dbReference>
<dbReference type="RefSeq" id="WP_120355829.1">
    <property type="nucleotide sequence ID" value="NZ_RAQO01000008.1"/>
</dbReference>
<dbReference type="Gene3D" id="1.20.120.30">
    <property type="entry name" value="Aspartate receptor, ligand-binding domain"/>
    <property type="match status" value="1"/>
</dbReference>